<gene>
    <name evidence="1" type="ORF">GCK32_004053</name>
</gene>
<sequence>DFGANVSDLRAALANLMNPLLELLVQSGERTLQAKISIYGSVRLCLRDAYVKVEEKNPRDKGDDWLTNGVGTGGVSASGDPIAQILSTMGYELSQCISRDIVDLPLQHKCTPLLLLGDVLYEDKRTVALTRLALTDSGWDALAQLALPEVLAQLQMFAEPPKQMFLQPTSIKEKGSPAELYVSSFDAVIQLCSAICAKPKWKRLSFKILDVVHSQTELLSQLMRAEVECRMMSATALLVQYIYDNGTVFAL</sequence>
<accession>A0AAN8FIX0</accession>
<name>A0AAN8FIX0_TRICO</name>
<feature type="non-terminal residue" evidence="1">
    <location>
        <position position="1"/>
    </location>
</feature>
<dbReference type="Proteomes" id="UP001331761">
    <property type="component" value="Unassembled WGS sequence"/>
</dbReference>
<evidence type="ECO:0000313" key="1">
    <source>
        <dbReference type="EMBL" id="KAK5979796.1"/>
    </source>
</evidence>
<proteinExistence type="predicted"/>
<comment type="caution">
    <text evidence="1">The sequence shown here is derived from an EMBL/GenBank/DDBJ whole genome shotgun (WGS) entry which is preliminary data.</text>
</comment>
<evidence type="ECO:0000313" key="2">
    <source>
        <dbReference type="Proteomes" id="UP001331761"/>
    </source>
</evidence>
<dbReference type="EMBL" id="WIXE01007965">
    <property type="protein sequence ID" value="KAK5979796.1"/>
    <property type="molecule type" value="Genomic_DNA"/>
</dbReference>
<feature type="non-terminal residue" evidence="1">
    <location>
        <position position="251"/>
    </location>
</feature>
<protein>
    <submittedName>
        <fullName evidence="1">Uncharacterized protein</fullName>
    </submittedName>
</protein>
<reference evidence="1 2" key="1">
    <citation type="submission" date="2019-10" db="EMBL/GenBank/DDBJ databases">
        <title>Assembly and Annotation for the nematode Trichostrongylus colubriformis.</title>
        <authorList>
            <person name="Martin J."/>
        </authorList>
    </citation>
    <scope>NUCLEOTIDE SEQUENCE [LARGE SCALE GENOMIC DNA]</scope>
    <source>
        <strain evidence="1">G859</strain>
        <tissue evidence="1">Whole worm</tissue>
    </source>
</reference>
<dbReference type="AlphaFoldDB" id="A0AAN8FIX0"/>
<organism evidence="1 2">
    <name type="scientific">Trichostrongylus colubriformis</name>
    <name type="common">Black scour worm</name>
    <dbReference type="NCBI Taxonomy" id="6319"/>
    <lineage>
        <taxon>Eukaryota</taxon>
        <taxon>Metazoa</taxon>
        <taxon>Ecdysozoa</taxon>
        <taxon>Nematoda</taxon>
        <taxon>Chromadorea</taxon>
        <taxon>Rhabditida</taxon>
        <taxon>Rhabditina</taxon>
        <taxon>Rhabditomorpha</taxon>
        <taxon>Strongyloidea</taxon>
        <taxon>Trichostrongylidae</taxon>
        <taxon>Trichostrongylus</taxon>
    </lineage>
</organism>
<keyword evidence="2" id="KW-1185">Reference proteome</keyword>